<accession>A0ABM9IGD5</accession>
<dbReference type="Proteomes" id="UP001161497">
    <property type="component" value="Chromosome"/>
</dbReference>
<sequence>MRGFFDHSQELGEFTRNLLPLGNMRGHLDTKPILSYLGNKEGRKFIFDISKIR</sequence>
<keyword evidence="2" id="KW-1185">Reference proteome</keyword>
<protein>
    <submittedName>
        <fullName evidence="1">Uncharacterized protein</fullName>
    </submittedName>
</protein>
<dbReference type="EMBL" id="OX458932">
    <property type="protein sequence ID" value="CAI9086772.1"/>
    <property type="molecule type" value="Genomic_DNA"/>
</dbReference>
<gene>
    <name evidence="1" type="ORF">MFUM_2467</name>
</gene>
<evidence type="ECO:0000313" key="2">
    <source>
        <dbReference type="Proteomes" id="UP001161497"/>
    </source>
</evidence>
<evidence type="ECO:0000313" key="1">
    <source>
        <dbReference type="EMBL" id="CAI9086772.1"/>
    </source>
</evidence>
<reference evidence="1" key="1">
    <citation type="submission" date="2023-03" db="EMBL/GenBank/DDBJ databases">
        <authorList>
            <person name="Cremers G."/>
            <person name="Picone N."/>
        </authorList>
    </citation>
    <scope>NUCLEOTIDE SEQUENCE</scope>
    <source>
        <strain evidence="1">Sample_alias</strain>
    </source>
</reference>
<organism evidence="1 2">
    <name type="scientific">Candidatus Methylacidiphilum fumarolicum</name>
    <dbReference type="NCBI Taxonomy" id="591154"/>
    <lineage>
        <taxon>Bacteria</taxon>
        <taxon>Pseudomonadati</taxon>
        <taxon>Verrucomicrobiota</taxon>
        <taxon>Methylacidiphilae</taxon>
        <taxon>Methylacidiphilales</taxon>
        <taxon>Methylacidiphilaceae</taxon>
        <taxon>Methylacidiphilum (ex Ratnadevi et al. 2023)</taxon>
    </lineage>
</organism>
<proteinExistence type="predicted"/>
<name>A0ABM9IGD5_9BACT</name>